<dbReference type="OMA" id="EMLPNCI"/>
<sequence>MGAERGEDRNGELSSELNNHSNAQIYSMIGPSTSQVSALTFQLELAHRSIRKLEEQVSSLQQQLSEKDDQLKLTTERHAKARDEATQNALVLKKHIAICEELRNECEHFRRDRDAFEEQIVEAHEQRELAEKRATEAEIREKMAQRRLEKALQVSSMTNLERKRNGYLEEMLPNCINNERVGALRGKPQTQRVMRKKIAAPLAPVASSGLIPEGQLEDECFGQPTPKKESQV</sequence>
<reference evidence="3" key="1">
    <citation type="journal article" date="2008" name="BMC Genomics">
        <title>A conifer genomics resource of 200,000 spruce (Picea spp.) ESTs and 6,464 high-quality, sequence-finished full-length cDNAs for Sitka spruce (Picea sitchensis).</title>
        <authorList>
            <person name="Ralph S.G."/>
            <person name="Chun H.J."/>
            <person name="Kolosova N."/>
            <person name="Cooper D."/>
            <person name="Oddy C."/>
            <person name="Ritland C.E."/>
            <person name="Kirkpatrick R."/>
            <person name="Moore R."/>
            <person name="Barber S."/>
            <person name="Holt R.A."/>
            <person name="Jones S.J."/>
            <person name="Marra M.A."/>
            <person name="Douglas C.J."/>
            <person name="Ritland K."/>
            <person name="Bohlmann J."/>
        </authorList>
    </citation>
    <scope>NUCLEOTIDE SEQUENCE</scope>
    <source>
        <tissue evidence="3">Bark</tissue>
    </source>
</reference>
<protein>
    <submittedName>
        <fullName evidence="3">Uncharacterized protein</fullName>
    </submittedName>
</protein>
<organism evidence="3">
    <name type="scientific">Picea sitchensis</name>
    <name type="common">Sitka spruce</name>
    <name type="synonym">Pinus sitchensis</name>
    <dbReference type="NCBI Taxonomy" id="3332"/>
    <lineage>
        <taxon>Eukaryota</taxon>
        <taxon>Viridiplantae</taxon>
        <taxon>Streptophyta</taxon>
        <taxon>Embryophyta</taxon>
        <taxon>Tracheophyta</taxon>
        <taxon>Spermatophyta</taxon>
        <taxon>Pinopsida</taxon>
        <taxon>Pinidae</taxon>
        <taxon>Conifers I</taxon>
        <taxon>Pinales</taxon>
        <taxon>Pinaceae</taxon>
        <taxon>Picea</taxon>
    </lineage>
</organism>
<keyword evidence="1" id="KW-0175">Coiled coil</keyword>
<dbReference type="EMBL" id="EF086113">
    <property type="protein sequence ID" value="ABK25399.1"/>
    <property type="molecule type" value="mRNA"/>
</dbReference>
<feature type="region of interest" description="Disordered" evidence="2">
    <location>
        <begin position="209"/>
        <end position="232"/>
    </location>
</feature>
<evidence type="ECO:0000256" key="2">
    <source>
        <dbReference type="SAM" id="MobiDB-lite"/>
    </source>
</evidence>
<name>A9NXN8_PICSI</name>
<accession>A9NXN8</accession>
<feature type="coiled-coil region" evidence="1">
    <location>
        <begin position="43"/>
        <end position="147"/>
    </location>
</feature>
<evidence type="ECO:0000256" key="1">
    <source>
        <dbReference type="SAM" id="Coils"/>
    </source>
</evidence>
<dbReference type="AlphaFoldDB" id="A9NXN8"/>
<evidence type="ECO:0000313" key="3">
    <source>
        <dbReference type="EMBL" id="ABK25399.1"/>
    </source>
</evidence>
<proteinExistence type="evidence at transcript level"/>